<keyword evidence="2" id="KW-1185">Reference proteome</keyword>
<dbReference type="AlphaFoldDB" id="A0A392QJ98"/>
<evidence type="ECO:0000313" key="1">
    <source>
        <dbReference type="EMBL" id="MCI23790.1"/>
    </source>
</evidence>
<accession>A0A392QJ98</accession>
<sequence length="81" mass="8931">GLSAAVRNAEQRNCFIGFKVGNTGMSVSHLQYANDTIFLREATVANLWSIKAILQRFELASRLKFNFGKSKVLGLTLVVIS</sequence>
<feature type="non-terminal residue" evidence="1">
    <location>
        <position position="1"/>
    </location>
</feature>
<proteinExistence type="predicted"/>
<comment type="caution">
    <text evidence="1">The sequence shown here is derived from an EMBL/GenBank/DDBJ whole genome shotgun (WGS) entry which is preliminary data.</text>
</comment>
<reference evidence="1 2" key="1">
    <citation type="journal article" date="2018" name="Front. Plant Sci.">
        <title>Red Clover (Trifolium pratense) and Zigzag Clover (T. medium) - A Picture of Genomic Similarities and Differences.</title>
        <authorList>
            <person name="Dluhosova J."/>
            <person name="Istvanek J."/>
            <person name="Nedelnik J."/>
            <person name="Repkova J."/>
        </authorList>
    </citation>
    <scope>NUCLEOTIDE SEQUENCE [LARGE SCALE GENOMIC DNA]</scope>
    <source>
        <strain evidence="2">cv. 10/8</strain>
        <tissue evidence="1">Leaf</tissue>
    </source>
</reference>
<keyword evidence="1" id="KW-0695">RNA-directed DNA polymerase</keyword>
<name>A0A392QJ98_9FABA</name>
<dbReference type="GO" id="GO:0003964">
    <property type="term" value="F:RNA-directed DNA polymerase activity"/>
    <property type="evidence" value="ECO:0007669"/>
    <property type="project" value="UniProtKB-KW"/>
</dbReference>
<dbReference type="EMBL" id="LXQA010137862">
    <property type="protein sequence ID" value="MCI23790.1"/>
    <property type="molecule type" value="Genomic_DNA"/>
</dbReference>
<protein>
    <submittedName>
        <fullName evidence="1">LINE-1 reverse transcriptase like</fullName>
    </submittedName>
</protein>
<dbReference type="Proteomes" id="UP000265520">
    <property type="component" value="Unassembled WGS sequence"/>
</dbReference>
<evidence type="ECO:0000313" key="2">
    <source>
        <dbReference type="Proteomes" id="UP000265520"/>
    </source>
</evidence>
<keyword evidence="1" id="KW-0548">Nucleotidyltransferase</keyword>
<organism evidence="1 2">
    <name type="scientific">Trifolium medium</name>
    <dbReference type="NCBI Taxonomy" id="97028"/>
    <lineage>
        <taxon>Eukaryota</taxon>
        <taxon>Viridiplantae</taxon>
        <taxon>Streptophyta</taxon>
        <taxon>Embryophyta</taxon>
        <taxon>Tracheophyta</taxon>
        <taxon>Spermatophyta</taxon>
        <taxon>Magnoliopsida</taxon>
        <taxon>eudicotyledons</taxon>
        <taxon>Gunneridae</taxon>
        <taxon>Pentapetalae</taxon>
        <taxon>rosids</taxon>
        <taxon>fabids</taxon>
        <taxon>Fabales</taxon>
        <taxon>Fabaceae</taxon>
        <taxon>Papilionoideae</taxon>
        <taxon>50 kb inversion clade</taxon>
        <taxon>NPAAA clade</taxon>
        <taxon>Hologalegina</taxon>
        <taxon>IRL clade</taxon>
        <taxon>Trifolieae</taxon>
        <taxon>Trifolium</taxon>
    </lineage>
</organism>
<keyword evidence="1" id="KW-0808">Transferase</keyword>